<evidence type="ECO:0000256" key="6">
    <source>
        <dbReference type="RuleBase" id="RU003376"/>
    </source>
</evidence>
<reference evidence="10" key="1">
    <citation type="journal article" date="2019" name="Int. J. Syst. Evol. Microbiol.">
        <title>The Global Catalogue of Microorganisms (GCM) 10K type strain sequencing project: providing services to taxonomists for standard genome sequencing and annotation.</title>
        <authorList>
            <consortium name="The Broad Institute Genomics Platform"/>
            <consortium name="The Broad Institute Genome Sequencing Center for Infectious Disease"/>
            <person name="Wu L."/>
            <person name="Ma J."/>
        </authorList>
    </citation>
    <scope>NUCLEOTIDE SEQUENCE [LARGE SCALE GENOMIC DNA]</scope>
    <source>
        <strain evidence="10">JCM 17225</strain>
    </source>
</reference>
<dbReference type="SUPFAM" id="SSF81452">
    <property type="entry name" value="Cytochrome c oxidase subunit III-like"/>
    <property type="match status" value="1"/>
</dbReference>
<evidence type="ECO:0000256" key="1">
    <source>
        <dbReference type="ARBA" id="ARBA00004141"/>
    </source>
</evidence>
<feature type="transmembrane region" description="Helical" evidence="7">
    <location>
        <begin position="152"/>
        <end position="176"/>
    </location>
</feature>
<comment type="caution">
    <text evidence="9">The sequence shown here is derived from an EMBL/GenBank/DDBJ whole genome shotgun (WGS) entry which is preliminary data.</text>
</comment>
<protein>
    <recommendedName>
        <fullName evidence="8">Heme-copper oxidase subunit III family profile domain-containing protein</fullName>
    </recommendedName>
</protein>
<feature type="transmembrane region" description="Helical" evidence="7">
    <location>
        <begin position="77"/>
        <end position="100"/>
    </location>
</feature>
<comment type="similarity">
    <text evidence="2 6">Belongs to the cytochrome c oxidase subunit 3 family.</text>
</comment>
<dbReference type="PANTHER" id="PTHR11403">
    <property type="entry name" value="CYTOCHROME C OXIDASE SUBUNIT III"/>
    <property type="match status" value="1"/>
</dbReference>
<feature type="domain" description="Heme-copper oxidase subunit III family profile" evidence="8">
    <location>
        <begin position="42"/>
        <end position="217"/>
    </location>
</feature>
<feature type="transmembrane region" description="Helical" evidence="7">
    <location>
        <begin position="112"/>
        <end position="132"/>
    </location>
</feature>
<name>A0ABP7URB3_9BACT</name>
<dbReference type="EMBL" id="BAABDK010000031">
    <property type="protein sequence ID" value="GAA4049933.1"/>
    <property type="molecule type" value="Genomic_DNA"/>
</dbReference>
<dbReference type="Proteomes" id="UP001501469">
    <property type="component" value="Unassembled WGS sequence"/>
</dbReference>
<feature type="transmembrane region" description="Helical" evidence="7">
    <location>
        <begin position="197"/>
        <end position="215"/>
    </location>
</feature>
<dbReference type="InterPro" id="IPR013833">
    <property type="entry name" value="Cyt_c_oxidase_su3_a-hlx"/>
</dbReference>
<comment type="subcellular location">
    <subcellularLocation>
        <location evidence="6">Cell membrane</location>
        <topology evidence="6">Multi-pass membrane protein</topology>
    </subcellularLocation>
    <subcellularLocation>
        <location evidence="1">Membrane</location>
        <topology evidence="1">Multi-pass membrane protein</topology>
    </subcellularLocation>
</comment>
<gene>
    <name evidence="9" type="ORF">GCM10022409_40870</name>
</gene>
<keyword evidence="3 6" id="KW-0812">Transmembrane</keyword>
<organism evidence="9 10">
    <name type="scientific">Hymenobacter glaciei</name>
    <dbReference type="NCBI Taxonomy" id="877209"/>
    <lineage>
        <taxon>Bacteria</taxon>
        <taxon>Pseudomonadati</taxon>
        <taxon>Bacteroidota</taxon>
        <taxon>Cytophagia</taxon>
        <taxon>Cytophagales</taxon>
        <taxon>Hymenobacteraceae</taxon>
        <taxon>Hymenobacter</taxon>
    </lineage>
</organism>
<evidence type="ECO:0000256" key="2">
    <source>
        <dbReference type="ARBA" id="ARBA00010581"/>
    </source>
</evidence>
<dbReference type="InterPro" id="IPR024791">
    <property type="entry name" value="Cyt_c/ubiquinol_Oxase_su3"/>
</dbReference>
<dbReference type="PANTHER" id="PTHR11403:SF10">
    <property type="entry name" value="CYTOCHROME C OXIDASE"/>
    <property type="match status" value="1"/>
</dbReference>
<evidence type="ECO:0000256" key="3">
    <source>
        <dbReference type="ARBA" id="ARBA00022692"/>
    </source>
</evidence>
<dbReference type="Gene3D" id="1.20.120.80">
    <property type="entry name" value="Cytochrome c oxidase, subunit III, four-helix bundle"/>
    <property type="match status" value="1"/>
</dbReference>
<proteinExistence type="inferred from homology"/>
<dbReference type="Pfam" id="PF00510">
    <property type="entry name" value="COX3"/>
    <property type="match status" value="1"/>
</dbReference>
<dbReference type="PROSITE" id="PS50253">
    <property type="entry name" value="COX3"/>
    <property type="match status" value="1"/>
</dbReference>
<dbReference type="InterPro" id="IPR000298">
    <property type="entry name" value="Cyt_c_oxidase-like_su3"/>
</dbReference>
<keyword evidence="5 7" id="KW-0472">Membrane</keyword>
<evidence type="ECO:0000256" key="5">
    <source>
        <dbReference type="ARBA" id="ARBA00023136"/>
    </source>
</evidence>
<keyword evidence="4 7" id="KW-1133">Transmembrane helix</keyword>
<sequence>MTVGAFGSGWKFIDSYDYQFIIIMTPEILAEKETGLGWHPKRVLLILLIFSIVMMFAAFTSGYIVRRDEGNWREFDLPASLLINSILIALSSATMQWAFFSARKDEIGRAKTGLIITLVLGLAFLVGQYYSFGDLVAGNTYFGGADANPSGSFVYVLMGVHAFHLITGLIFLAVVLKRTLNYQVHSRAMLSIGNATLYWHFLGGLWLYLYLFLLLNH</sequence>
<keyword evidence="10" id="KW-1185">Reference proteome</keyword>
<evidence type="ECO:0000313" key="10">
    <source>
        <dbReference type="Proteomes" id="UP001501469"/>
    </source>
</evidence>
<accession>A0ABP7URB3</accession>
<evidence type="ECO:0000313" key="9">
    <source>
        <dbReference type="EMBL" id="GAA4049933.1"/>
    </source>
</evidence>
<evidence type="ECO:0000256" key="7">
    <source>
        <dbReference type="SAM" id="Phobius"/>
    </source>
</evidence>
<evidence type="ECO:0000256" key="4">
    <source>
        <dbReference type="ARBA" id="ARBA00022989"/>
    </source>
</evidence>
<evidence type="ECO:0000259" key="8">
    <source>
        <dbReference type="PROSITE" id="PS50253"/>
    </source>
</evidence>
<feature type="transmembrane region" description="Helical" evidence="7">
    <location>
        <begin position="43"/>
        <end position="65"/>
    </location>
</feature>
<dbReference type="InterPro" id="IPR035973">
    <property type="entry name" value="Cyt_c_oxidase_su3-like_sf"/>
</dbReference>